<dbReference type="Pfam" id="PF01230">
    <property type="entry name" value="HIT"/>
    <property type="match status" value="1"/>
</dbReference>
<evidence type="ECO:0000313" key="6">
    <source>
        <dbReference type="EMBL" id="WJW68650.1"/>
    </source>
</evidence>
<organism evidence="5 7">
    <name type="scientific">Candidatus Chlorohelix allophototropha</name>
    <dbReference type="NCBI Taxonomy" id="3003348"/>
    <lineage>
        <taxon>Bacteria</taxon>
        <taxon>Bacillati</taxon>
        <taxon>Chloroflexota</taxon>
        <taxon>Chloroflexia</taxon>
        <taxon>Candidatus Chloroheliales</taxon>
        <taxon>Candidatus Chloroheliaceae</taxon>
        <taxon>Candidatus Chlorohelix</taxon>
    </lineage>
</organism>
<dbReference type="SUPFAM" id="SSF54197">
    <property type="entry name" value="HIT-like"/>
    <property type="match status" value="1"/>
</dbReference>
<dbReference type="EMBL" id="CP128400">
    <property type="protein sequence ID" value="WJW68650.1"/>
    <property type="molecule type" value="Genomic_DNA"/>
</dbReference>
<dbReference type="PANTHER" id="PTHR46648:SF1">
    <property type="entry name" value="ADENOSINE 5'-MONOPHOSPHORAMIDASE HNT1"/>
    <property type="match status" value="1"/>
</dbReference>
<evidence type="ECO:0000256" key="3">
    <source>
        <dbReference type="PROSITE-ProRule" id="PRU00464"/>
    </source>
</evidence>
<reference evidence="6" key="2">
    <citation type="journal article" date="2024" name="Nature">
        <title>Anoxygenic phototroph of the Chloroflexota uses a type I reaction centre.</title>
        <authorList>
            <person name="Tsuji J.M."/>
            <person name="Shaw N.A."/>
            <person name="Nagashima S."/>
            <person name="Venkiteswaran J.J."/>
            <person name="Schiff S.L."/>
            <person name="Watanabe T."/>
            <person name="Fukui M."/>
            <person name="Hanada S."/>
            <person name="Tank M."/>
            <person name="Neufeld J.D."/>
        </authorList>
    </citation>
    <scope>NUCLEOTIDE SEQUENCE</scope>
    <source>
        <strain evidence="6">L227-S17</strain>
    </source>
</reference>
<feature type="domain" description="HIT" evidence="4">
    <location>
        <begin position="6"/>
        <end position="113"/>
    </location>
</feature>
<feature type="short sequence motif" description="Histidine triad motif" evidence="2 3">
    <location>
        <begin position="98"/>
        <end position="102"/>
    </location>
</feature>
<dbReference type="GO" id="GO:0003824">
    <property type="term" value="F:catalytic activity"/>
    <property type="evidence" value="ECO:0007669"/>
    <property type="project" value="InterPro"/>
</dbReference>
<gene>
    <name evidence="5" type="ORF">HXX08_22905</name>
    <name evidence="6" type="ORF">OZ401_004264</name>
</gene>
<dbReference type="PRINTS" id="PR00332">
    <property type="entry name" value="HISTRIAD"/>
</dbReference>
<sequence length="137" mass="15362">MDENCIFCKIVAGKLPSAKAYEDDKVLVFMNLQQKNPGHTLVIPKVHYPNIYEIPDDYVSYVAQVGARVARALKRQFEPLGVNLLQNNEPAAMQSVFHYHVHVIPRYKDDDLLAIWKASASSPDVLNANAEKLKAGL</sequence>
<dbReference type="Gene3D" id="3.30.428.10">
    <property type="entry name" value="HIT-like"/>
    <property type="match status" value="1"/>
</dbReference>
<dbReference type="CDD" id="cd01277">
    <property type="entry name" value="HINT_subgroup"/>
    <property type="match status" value="1"/>
</dbReference>
<name>A0A8T7M9B9_9CHLR</name>
<dbReference type="AlphaFoldDB" id="A0A8T7M9B9"/>
<evidence type="ECO:0000256" key="1">
    <source>
        <dbReference type="PIRSR" id="PIRSR601310-1"/>
    </source>
</evidence>
<dbReference type="Proteomes" id="UP000521676">
    <property type="component" value="Unassembled WGS sequence"/>
</dbReference>
<evidence type="ECO:0000256" key="2">
    <source>
        <dbReference type="PIRSR" id="PIRSR601310-3"/>
    </source>
</evidence>
<dbReference type="RefSeq" id="WP_341470555.1">
    <property type="nucleotide sequence ID" value="NZ_CP128400.1"/>
</dbReference>
<dbReference type="InterPro" id="IPR001310">
    <property type="entry name" value="Histidine_triad_HIT"/>
</dbReference>
<accession>A0A8T7M9B9</accession>
<proteinExistence type="predicted"/>
<dbReference type="Proteomes" id="UP001431572">
    <property type="component" value="Chromosome 2"/>
</dbReference>
<dbReference type="InterPro" id="IPR019808">
    <property type="entry name" value="Histidine_triad_CS"/>
</dbReference>
<dbReference type="InterPro" id="IPR036265">
    <property type="entry name" value="HIT-like_sf"/>
</dbReference>
<dbReference type="PROSITE" id="PS51084">
    <property type="entry name" value="HIT_2"/>
    <property type="match status" value="1"/>
</dbReference>
<dbReference type="GO" id="GO:0009117">
    <property type="term" value="P:nucleotide metabolic process"/>
    <property type="evidence" value="ECO:0007669"/>
    <property type="project" value="TreeGrafter"/>
</dbReference>
<dbReference type="EMBL" id="JACATZ010000003">
    <property type="protein sequence ID" value="NWJ48720.1"/>
    <property type="molecule type" value="Genomic_DNA"/>
</dbReference>
<evidence type="ECO:0000313" key="7">
    <source>
        <dbReference type="Proteomes" id="UP000521676"/>
    </source>
</evidence>
<dbReference type="PROSITE" id="PS00892">
    <property type="entry name" value="HIT_1"/>
    <property type="match status" value="1"/>
</dbReference>
<evidence type="ECO:0000313" key="8">
    <source>
        <dbReference type="Proteomes" id="UP001431572"/>
    </source>
</evidence>
<evidence type="ECO:0000313" key="5">
    <source>
        <dbReference type="EMBL" id="NWJ48720.1"/>
    </source>
</evidence>
<evidence type="ECO:0000259" key="4">
    <source>
        <dbReference type="PROSITE" id="PS51084"/>
    </source>
</evidence>
<dbReference type="PANTHER" id="PTHR46648">
    <property type="entry name" value="HIT FAMILY PROTEIN 1"/>
    <property type="match status" value="1"/>
</dbReference>
<reference evidence="5 7" key="1">
    <citation type="submission" date="2020-06" db="EMBL/GenBank/DDBJ databases">
        <title>Anoxygenic phototrophic Chloroflexota member uses a Type I reaction center.</title>
        <authorList>
            <person name="Tsuji J.M."/>
            <person name="Shaw N.A."/>
            <person name="Nagashima S."/>
            <person name="Venkiteswaran J."/>
            <person name="Schiff S.L."/>
            <person name="Hanada S."/>
            <person name="Tank M."/>
            <person name="Neufeld J.D."/>
        </authorList>
    </citation>
    <scope>NUCLEOTIDE SEQUENCE [LARGE SCALE GENOMIC DNA]</scope>
    <source>
        <strain evidence="5">L227-S17</strain>
    </source>
</reference>
<dbReference type="InterPro" id="IPR039384">
    <property type="entry name" value="HINT"/>
</dbReference>
<protein>
    <submittedName>
        <fullName evidence="5">HIT family protein</fullName>
    </submittedName>
</protein>
<keyword evidence="8" id="KW-1185">Reference proteome</keyword>
<dbReference type="InterPro" id="IPR011146">
    <property type="entry name" value="HIT-like"/>
</dbReference>
<feature type="active site" description="Tele-AMP-histidine intermediate" evidence="1">
    <location>
        <position position="100"/>
    </location>
</feature>